<gene>
    <name evidence="2" type="ORF">MAM1_0067c04028</name>
</gene>
<dbReference type="EMBL" id="DF836356">
    <property type="protein sequence ID" value="GAN04567.1"/>
    <property type="molecule type" value="Genomic_DNA"/>
</dbReference>
<evidence type="ECO:0000259" key="1">
    <source>
        <dbReference type="PROSITE" id="PS50181"/>
    </source>
</evidence>
<keyword evidence="3" id="KW-1185">Reference proteome</keyword>
<dbReference type="Proteomes" id="UP000053815">
    <property type="component" value="Unassembled WGS sequence"/>
</dbReference>
<dbReference type="STRING" id="91626.A0A0C9MMZ6"/>
<accession>A0A0C9MMZ6</accession>
<dbReference type="InterPro" id="IPR001810">
    <property type="entry name" value="F-box_dom"/>
</dbReference>
<evidence type="ECO:0000313" key="3">
    <source>
        <dbReference type="Proteomes" id="UP000053815"/>
    </source>
</evidence>
<dbReference type="SMART" id="SM00256">
    <property type="entry name" value="FBOX"/>
    <property type="match status" value="1"/>
</dbReference>
<organism evidence="2">
    <name type="scientific">Mucor ambiguus</name>
    <dbReference type="NCBI Taxonomy" id="91626"/>
    <lineage>
        <taxon>Eukaryota</taxon>
        <taxon>Fungi</taxon>
        <taxon>Fungi incertae sedis</taxon>
        <taxon>Mucoromycota</taxon>
        <taxon>Mucoromycotina</taxon>
        <taxon>Mucoromycetes</taxon>
        <taxon>Mucorales</taxon>
        <taxon>Mucorineae</taxon>
        <taxon>Mucoraceae</taxon>
        <taxon>Mucor</taxon>
    </lineage>
</organism>
<sequence>MPILSSPPTMITQRYMLDLLPTEIVWNIMQRIDPLDLSRTRLVCKKLRTFSDHPVLWKDIQLEATSKTQHHEEDLILWNLTDLKPIVQLHLSHIQTVQIQGVRDNIVQYILLNCSNLQELTISGWSTLSDHAFRIPTTPTFTALNLRRLRLIGQRRSNYTSLDASTFGKLLKYCPHLEEITVVSCQIHVQAECLLQIMDQIMHQDRVLSMQQQQQGQDPHNSSSSLKSLVVATKRTWSSHHVMRLFQLCSNLQFLGLVPDSIEVVEYTGINQNNDEIIASMPILGYSSNASHENANNQQPHLLTKDIQTIDDHEMLDSDNLIVYKLNDSPIL</sequence>
<dbReference type="InterPro" id="IPR036047">
    <property type="entry name" value="F-box-like_dom_sf"/>
</dbReference>
<proteinExistence type="predicted"/>
<protein>
    <recommendedName>
        <fullName evidence="1">F-box domain-containing protein</fullName>
    </recommendedName>
</protein>
<dbReference type="AlphaFoldDB" id="A0A0C9MMZ6"/>
<dbReference type="SUPFAM" id="SSF52047">
    <property type="entry name" value="RNI-like"/>
    <property type="match status" value="1"/>
</dbReference>
<reference evidence="2" key="1">
    <citation type="submission" date="2014-09" db="EMBL/GenBank/DDBJ databases">
        <title>Draft genome sequence of an oleaginous Mucoromycotina fungus Mucor ambiguus NBRC6742.</title>
        <authorList>
            <person name="Takeda I."/>
            <person name="Yamane N."/>
            <person name="Morita T."/>
            <person name="Tamano K."/>
            <person name="Machida M."/>
            <person name="Baker S."/>
            <person name="Koike H."/>
        </authorList>
    </citation>
    <scope>NUCLEOTIDE SEQUENCE</scope>
    <source>
        <strain evidence="2">NBRC 6742</strain>
    </source>
</reference>
<dbReference type="SUPFAM" id="SSF81383">
    <property type="entry name" value="F-box domain"/>
    <property type="match status" value="1"/>
</dbReference>
<name>A0A0C9MMZ6_9FUNG</name>
<dbReference type="InterPro" id="IPR032675">
    <property type="entry name" value="LRR_dom_sf"/>
</dbReference>
<feature type="domain" description="F-box" evidence="1">
    <location>
        <begin position="14"/>
        <end position="60"/>
    </location>
</feature>
<dbReference type="Pfam" id="PF12937">
    <property type="entry name" value="F-box-like"/>
    <property type="match status" value="1"/>
</dbReference>
<dbReference type="Gene3D" id="3.80.10.10">
    <property type="entry name" value="Ribonuclease Inhibitor"/>
    <property type="match status" value="1"/>
</dbReference>
<dbReference type="OrthoDB" id="550575at2759"/>
<dbReference type="Gene3D" id="1.20.1280.50">
    <property type="match status" value="1"/>
</dbReference>
<dbReference type="PROSITE" id="PS50181">
    <property type="entry name" value="FBOX"/>
    <property type="match status" value="1"/>
</dbReference>
<evidence type="ECO:0000313" key="2">
    <source>
        <dbReference type="EMBL" id="GAN04567.1"/>
    </source>
</evidence>